<dbReference type="AlphaFoldDB" id="A0A9W9MXP4"/>
<evidence type="ECO:0000256" key="1">
    <source>
        <dbReference type="SAM" id="MobiDB-lite"/>
    </source>
</evidence>
<protein>
    <submittedName>
        <fullName evidence="2">Uncharacterized protein</fullName>
    </submittedName>
</protein>
<organism evidence="2 3">
    <name type="scientific">Penicillium cf. viridicatum</name>
    <dbReference type="NCBI Taxonomy" id="2972119"/>
    <lineage>
        <taxon>Eukaryota</taxon>
        <taxon>Fungi</taxon>
        <taxon>Dikarya</taxon>
        <taxon>Ascomycota</taxon>
        <taxon>Pezizomycotina</taxon>
        <taxon>Eurotiomycetes</taxon>
        <taxon>Eurotiomycetidae</taxon>
        <taxon>Eurotiales</taxon>
        <taxon>Aspergillaceae</taxon>
        <taxon>Penicillium</taxon>
    </lineage>
</organism>
<evidence type="ECO:0000313" key="3">
    <source>
        <dbReference type="Proteomes" id="UP001150942"/>
    </source>
</evidence>
<reference evidence="2" key="2">
    <citation type="journal article" date="2023" name="IMA Fungus">
        <title>Comparative genomic study of the Penicillium genus elucidates a diverse pangenome and 15 lateral gene transfer events.</title>
        <authorList>
            <person name="Petersen C."/>
            <person name="Sorensen T."/>
            <person name="Nielsen M.R."/>
            <person name="Sondergaard T.E."/>
            <person name="Sorensen J.L."/>
            <person name="Fitzpatrick D.A."/>
            <person name="Frisvad J.C."/>
            <person name="Nielsen K.L."/>
        </authorList>
    </citation>
    <scope>NUCLEOTIDE SEQUENCE</scope>
    <source>
        <strain evidence="2">IBT 20477</strain>
    </source>
</reference>
<comment type="caution">
    <text evidence="2">The sequence shown here is derived from an EMBL/GenBank/DDBJ whole genome shotgun (WGS) entry which is preliminary data.</text>
</comment>
<evidence type="ECO:0000313" key="2">
    <source>
        <dbReference type="EMBL" id="KAJ5209416.1"/>
    </source>
</evidence>
<reference evidence="2" key="1">
    <citation type="submission" date="2022-11" db="EMBL/GenBank/DDBJ databases">
        <authorList>
            <person name="Petersen C."/>
        </authorList>
    </citation>
    <scope>NUCLEOTIDE SEQUENCE</scope>
    <source>
        <strain evidence="2">IBT 20477</strain>
    </source>
</reference>
<accession>A0A9W9MXP4</accession>
<sequence>MASDWVLHPESNRWVRSIYDHSDKHHWLRKWCARSCDSKSNFKVSCSFFWCEKSGEVIRLIKVSRRANEAPPGPRFPIPKMHMSIRPHSSQDQAAMQVA</sequence>
<dbReference type="Proteomes" id="UP001150942">
    <property type="component" value="Unassembled WGS sequence"/>
</dbReference>
<keyword evidence="3" id="KW-1185">Reference proteome</keyword>
<dbReference type="EMBL" id="JAPQKQ010000002">
    <property type="protein sequence ID" value="KAJ5209416.1"/>
    <property type="molecule type" value="Genomic_DNA"/>
</dbReference>
<gene>
    <name evidence="2" type="ORF">N7449_003795</name>
</gene>
<feature type="compositionally biased region" description="Polar residues" evidence="1">
    <location>
        <begin position="87"/>
        <end position="99"/>
    </location>
</feature>
<feature type="region of interest" description="Disordered" evidence="1">
    <location>
        <begin position="68"/>
        <end position="99"/>
    </location>
</feature>
<name>A0A9W9MXP4_9EURO</name>
<proteinExistence type="predicted"/>